<reference evidence="3" key="1">
    <citation type="submission" date="2016-10" db="EMBL/GenBank/DDBJ databases">
        <authorList>
            <person name="Varghese N."/>
        </authorList>
    </citation>
    <scope>NUCLEOTIDE SEQUENCE [LARGE SCALE GENOMIC DNA]</scope>
    <source>
        <strain evidence="3">DSM 45096 / BCRC 16803 / CGMCC 4.1857 / CIP 109030 / JCM 12277 / KCTC 19219 / NBRC 100920 / 33214</strain>
    </source>
</reference>
<proteinExistence type="predicted"/>
<keyword evidence="1" id="KW-0472">Membrane</keyword>
<organism evidence="2 3">
    <name type="scientific">Streptacidiphilus jiangxiensis</name>
    <dbReference type="NCBI Taxonomy" id="235985"/>
    <lineage>
        <taxon>Bacteria</taxon>
        <taxon>Bacillati</taxon>
        <taxon>Actinomycetota</taxon>
        <taxon>Actinomycetes</taxon>
        <taxon>Kitasatosporales</taxon>
        <taxon>Streptomycetaceae</taxon>
        <taxon>Streptacidiphilus</taxon>
    </lineage>
</organism>
<name>A0A1H7YXE6_STRJI</name>
<keyword evidence="3" id="KW-1185">Reference proteome</keyword>
<dbReference type="InterPro" id="IPR007436">
    <property type="entry name" value="DUF485"/>
</dbReference>
<feature type="transmembrane region" description="Helical" evidence="1">
    <location>
        <begin position="62"/>
        <end position="83"/>
    </location>
</feature>
<evidence type="ECO:0000313" key="2">
    <source>
        <dbReference type="EMBL" id="SEM50484.1"/>
    </source>
</evidence>
<gene>
    <name evidence="2" type="ORF">SAMN05414137_13128</name>
</gene>
<keyword evidence="1" id="KW-0812">Transmembrane</keyword>
<evidence type="ECO:0000256" key="1">
    <source>
        <dbReference type="SAM" id="Phobius"/>
    </source>
</evidence>
<protein>
    <submittedName>
        <fullName evidence="2">Uncharacterized membrane protein, DUF485 family</fullName>
    </submittedName>
</protein>
<evidence type="ECO:0000313" key="3">
    <source>
        <dbReference type="Proteomes" id="UP000183015"/>
    </source>
</evidence>
<dbReference type="AlphaFoldDB" id="A0A1H7YXE6"/>
<dbReference type="RefSeq" id="WP_042452727.1">
    <property type="nucleotide sequence ID" value="NZ_BBPN01000026.1"/>
</dbReference>
<keyword evidence="1" id="KW-1133">Transmembrane helix</keyword>
<dbReference type="Pfam" id="PF04341">
    <property type="entry name" value="DUF485"/>
    <property type="match status" value="1"/>
</dbReference>
<dbReference type="Proteomes" id="UP000183015">
    <property type="component" value="Unassembled WGS sequence"/>
</dbReference>
<dbReference type="STRING" id="235985.SAMN05414137_13128"/>
<sequence>MHPTSHRSAGRRHEEPAVSALRGQARLVDRRLVLVNGVFFTVLVVLAGAAPGVLATEVVGRINVGLLLCLALGLLALCTSVGYDRRLAREWDPEADRLRTRHEERAAAEQAAAAQNAEARQYWGWESPTEHRGGEW</sequence>
<dbReference type="eggNOG" id="ENOG5031KW0">
    <property type="taxonomic scope" value="Bacteria"/>
</dbReference>
<accession>A0A1H7YXE6</accession>
<dbReference type="EMBL" id="FOAZ01000031">
    <property type="protein sequence ID" value="SEM50484.1"/>
    <property type="molecule type" value="Genomic_DNA"/>
</dbReference>
<feature type="transmembrane region" description="Helical" evidence="1">
    <location>
        <begin position="32"/>
        <end position="50"/>
    </location>
</feature>